<evidence type="ECO:0000259" key="13">
    <source>
        <dbReference type="PROSITE" id="PS50885"/>
    </source>
</evidence>
<protein>
    <recommendedName>
        <fullName evidence="3">histidine kinase</fullName>
        <ecNumber evidence="3">2.7.13.3</ecNumber>
    </recommendedName>
</protein>
<sequence>MAPASIRIRLTTWYGTLLMVTIAGLGIAIYILMAQSLLKRVDAMLDFEFEEAAERLTAGQPAEGLTSAPAAFHESYLLRILASDGRILAQSPSLHGKAIPVPRVESGDPPTSHLSTRLGALGPCRVVTGNIGSDAGHRIVQIATPLDSYEGELKELRVVLWTILPAGLVVATIGGYWLAGRVLAPVGRMTEAARRISAANLGERIEVATPGDELGRLAITLNAMLDRIDRAFVATRRFTADAAHELKTPLASIRAEAEVSLLSRRSPDDYEETLRSIVEETERLSRLTDRLLLLSCEDSGARLPRQLIWLDETVQAAIHHAAEAASHARISLRVETLTCVEVEGDHDMLRQVFDNLIDNALKYTPAGGVVTVRGRCDNEHAIVEVCDTGIGIPEVALSRVFDRFYRVDASRSRRTGGTGLGLSIAKAVVERHGGTAEATSILGQGSTFRILLPKFRSNDK</sequence>
<dbReference type="GO" id="GO:0005886">
    <property type="term" value="C:plasma membrane"/>
    <property type="evidence" value="ECO:0007669"/>
    <property type="project" value="TreeGrafter"/>
</dbReference>
<keyword evidence="9" id="KW-0902">Two-component regulatory system</keyword>
<dbReference type="PROSITE" id="PS50885">
    <property type="entry name" value="HAMP"/>
    <property type="match status" value="1"/>
</dbReference>
<dbReference type="AlphaFoldDB" id="A0AAU7CHZ6"/>
<gene>
    <name evidence="14" type="ORF">V5E97_01050</name>
</gene>
<keyword evidence="10 11" id="KW-0472">Membrane</keyword>
<evidence type="ECO:0000256" key="4">
    <source>
        <dbReference type="ARBA" id="ARBA00022553"/>
    </source>
</evidence>
<dbReference type="CDD" id="cd00082">
    <property type="entry name" value="HisKA"/>
    <property type="match status" value="1"/>
</dbReference>
<feature type="transmembrane region" description="Helical" evidence="11">
    <location>
        <begin position="158"/>
        <end position="179"/>
    </location>
</feature>
<reference evidence="14" key="1">
    <citation type="submission" date="2024-05" db="EMBL/GenBank/DDBJ databases">
        <title>Planctomycetes of the genus Singulisphaera possess chitinolytic capabilities.</title>
        <authorList>
            <person name="Ivanova A."/>
        </authorList>
    </citation>
    <scope>NUCLEOTIDE SEQUENCE</scope>
    <source>
        <strain evidence="14">Ch08T</strain>
    </source>
</reference>
<dbReference type="InterPro" id="IPR003594">
    <property type="entry name" value="HATPase_dom"/>
</dbReference>
<keyword evidence="14" id="KW-0067">ATP-binding</keyword>
<evidence type="ECO:0000256" key="11">
    <source>
        <dbReference type="SAM" id="Phobius"/>
    </source>
</evidence>
<keyword evidence="5" id="KW-0808">Transferase</keyword>
<dbReference type="InterPro" id="IPR036097">
    <property type="entry name" value="HisK_dim/P_sf"/>
</dbReference>
<feature type="transmembrane region" description="Helical" evidence="11">
    <location>
        <begin position="12"/>
        <end position="32"/>
    </location>
</feature>
<proteinExistence type="predicted"/>
<keyword evidence="7" id="KW-0418">Kinase</keyword>
<accession>A0AAU7CHZ6</accession>
<dbReference type="EC" id="2.7.13.3" evidence="3"/>
<evidence type="ECO:0000256" key="2">
    <source>
        <dbReference type="ARBA" id="ARBA00004370"/>
    </source>
</evidence>
<name>A0AAU7CHZ6_9BACT</name>
<feature type="domain" description="HAMP" evidence="13">
    <location>
        <begin position="180"/>
        <end position="233"/>
    </location>
</feature>
<dbReference type="CDD" id="cd06225">
    <property type="entry name" value="HAMP"/>
    <property type="match status" value="1"/>
</dbReference>
<dbReference type="GO" id="GO:0005524">
    <property type="term" value="F:ATP binding"/>
    <property type="evidence" value="ECO:0007669"/>
    <property type="project" value="UniProtKB-KW"/>
</dbReference>
<keyword evidence="4" id="KW-0597">Phosphoprotein</keyword>
<dbReference type="InterPro" id="IPR004358">
    <property type="entry name" value="Sig_transdc_His_kin-like_C"/>
</dbReference>
<dbReference type="PANTHER" id="PTHR45436:SF5">
    <property type="entry name" value="SENSOR HISTIDINE KINASE TRCS"/>
    <property type="match status" value="1"/>
</dbReference>
<dbReference type="Gene3D" id="3.30.565.10">
    <property type="entry name" value="Histidine kinase-like ATPase, C-terminal domain"/>
    <property type="match status" value="1"/>
</dbReference>
<keyword evidence="6 11" id="KW-0812">Transmembrane</keyword>
<dbReference type="PROSITE" id="PS50109">
    <property type="entry name" value="HIS_KIN"/>
    <property type="match status" value="1"/>
</dbReference>
<dbReference type="SUPFAM" id="SSF158472">
    <property type="entry name" value="HAMP domain-like"/>
    <property type="match status" value="1"/>
</dbReference>
<dbReference type="PRINTS" id="PR00344">
    <property type="entry name" value="BCTRLSENSOR"/>
</dbReference>
<dbReference type="Pfam" id="PF00512">
    <property type="entry name" value="HisKA"/>
    <property type="match status" value="1"/>
</dbReference>
<evidence type="ECO:0000259" key="12">
    <source>
        <dbReference type="PROSITE" id="PS50109"/>
    </source>
</evidence>
<dbReference type="Pfam" id="PF00672">
    <property type="entry name" value="HAMP"/>
    <property type="match status" value="1"/>
</dbReference>
<dbReference type="Gene3D" id="1.10.287.130">
    <property type="match status" value="1"/>
</dbReference>
<dbReference type="InterPro" id="IPR036890">
    <property type="entry name" value="HATPase_C_sf"/>
</dbReference>
<evidence type="ECO:0000256" key="1">
    <source>
        <dbReference type="ARBA" id="ARBA00000085"/>
    </source>
</evidence>
<dbReference type="RefSeq" id="WP_406697421.1">
    <property type="nucleotide sequence ID" value="NZ_CP155447.1"/>
</dbReference>
<comment type="subcellular location">
    <subcellularLocation>
        <location evidence="2">Membrane</location>
    </subcellularLocation>
</comment>
<dbReference type="PANTHER" id="PTHR45436">
    <property type="entry name" value="SENSOR HISTIDINE KINASE YKOH"/>
    <property type="match status" value="1"/>
</dbReference>
<dbReference type="SMART" id="SM00304">
    <property type="entry name" value="HAMP"/>
    <property type="match status" value="1"/>
</dbReference>
<dbReference type="InterPro" id="IPR003661">
    <property type="entry name" value="HisK_dim/P_dom"/>
</dbReference>
<keyword evidence="14" id="KW-0547">Nucleotide-binding</keyword>
<dbReference type="SUPFAM" id="SSF55874">
    <property type="entry name" value="ATPase domain of HSP90 chaperone/DNA topoisomerase II/histidine kinase"/>
    <property type="match status" value="1"/>
</dbReference>
<organism evidence="14">
    <name type="scientific">Singulisphaera sp. Ch08</name>
    <dbReference type="NCBI Taxonomy" id="3120278"/>
    <lineage>
        <taxon>Bacteria</taxon>
        <taxon>Pseudomonadati</taxon>
        <taxon>Planctomycetota</taxon>
        <taxon>Planctomycetia</taxon>
        <taxon>Isosphaerales</taxon>
        <taxon>Isosphaeraceae</taxon>
        <taxon>Singulisphaera</taxon>
    </lineage>
</organism>
<dbReference type="GO" id="GO:0000155">
    <property type="term" value="F:phosphorelay sensor kinase activity"/>
    <property type="evidence" value="ECO:0007669"/>
    <property type="project" value="InterPro"/>
</dbReference>
<evidence type="ECO:0000256" key="5">
    <source>
        <dbReference type="ARBA" id="ARBA00022679"/>
    </source>
</evidence>
<keyword evidence="8 11" id="KW-1133">Transmembrane helix</keyword>
<feature type="domain" description="Histidine kinase" evidence="12">
    <location>
        <begin position="241"/>
        <end position="456"/>
    </location>
</feature>
<dbReference type="SMART" id="SM00388">
    <property type="entry name" value="HisKA"/>
    <property type="match status" value="1"/>
</dbReference>
<evidence type="ECO:0000256" key="9">
    <source>
        <dbReference type="ARBA" id="ARBA00023012"/>
    </source>
</evidence>
<evidence type="ECO:0000256" key="3">
    <source>
        <dbReference type="ARBA" id="ARBA00012438"/>
    </source>
</evidence>
<dbReference type="Pfam" id="PF02518">
    <property type="entry name" value="HATPase_c"/>
    <property type="match status" value="1"/>
</dbReference>
<dbReference type="EMBL" id="CP155447">
    <property type="protein sequence ID" value="XBH04629.1"/>
    <property type="molecule type" value="Genomic_DNA"/>
</dbReference>
<dbReference type="InterPro" id="IPR005467">
    <property type="entry name" value="His_kinase_dom"/>
</dbReference>
<evidence type="ECO:0000256" key="7">
    <source>
        <dbReference type="ARBA" id="ARBA00022777"/>
    </source>
</evidence>
<dbReference type="SUPFAM" id="SSF47384">
    <property type="entry name" value="Homodimeric domain of signal transducing histidine kinase"/>
    <property type="match status" value="1"/>
</dbReference>
<dbReference type="InterPro" id="IPR003660">
    <property type="entry name" value="HAMP_dom"/>
</dbReference>
<evidence type="ECO:0000256" key="6">
    <source>
        <dbReference type="ARBA" id="ARBA00022692"/>
    </source>
</evidence>
<evidence type="ECO:0000256" key="8">
    <source>
        <dbReference type="ARBA" id="ARBA00022989"/>
    </source>
</evidence>
<dbReference type="SMART" id="SM00387">
    <property type="entry name" value="HATPase_c"/>
    <property type="match status" value="1"/>
</dbReference>
<evidence type="ECO:0000256" key="10">
    <source>
        <dbReference type="ARBA" id="ARBA00023136"/>
    </source>
</evidence>
<dbReference type="Gene3D" id="6.10.340.10">
    <property type="match status" value="1"/>
</dbReference>
<evidence type="ECO:0000313" key="14">
    <source>
        <dbReference type="EMBL" id="XBH04629.1"/>
    </source>
</evidence>
<dbReference type="InterPro" id="IPR050428">
    <property type="entry name" value="TCS_sensor_his_kinase"/>
</dbReference>
<dbReference type="CDD" id="cd00075">
    <property type="entry name" value="HATPase"/>
    <property type="match status" value="1"/>
</dbReference>
<dbReference type="FunFam" id="3.30.565.10:FF:000006">
    <property type="entry name" value="Sensor histidine kinase WalK"/>
    <property type="match status" value="1"/>
</dbReference>
<comment type="catalytic activity">
    <reaction evidence="1">
        <text>ATP + protein L-histidine = ADP + protein N-phospho-L-histidine.</text>
        <dbReference type="EC" id="2.7.13.3"/>
    </reaction>
</comment>